<dbReference type="PANTHER" id="PTHR22803">
    <property type="entry name" value="MANNOSE, PHOSPHOLIPASE, LECTIN RECEPTOR RELATED"/>
    <property type="match status" value="1"/>
</dbReference>
<dbReference type="HOGENOM" id="CLU_049894_10_2_1"/>
<reference evidence="3" key="2">
    <citation type="submission" date="2025-08" db="UniProtKB">
        <authorList>
            <consortium name="Ensembl"/>
        </authorList>
    </citation>
    <scope>IDENTIFICATION</scope>
</reference>
<accession>H3AQ96</accession>
<evidence type="ECO:0000256" key="1">
    <source>
        <dbReference type="ARBA" id="ARBA00022734"/>
    </source>
</evidence>
<reference evidence="4" key="1">
    <citation type="submission" date="2011-08" db="EMBL/GenBank/DDBJ databases">
        <title>The draft genome of Latimeria chalumnae.</title>
        <authorList>
            <person name="Di Palma F."/>
            <person name="Alfoldi J."/>
            <person name="Johnson J."/>
            <person name="Berlin A."/>
            <person name="Gnerre S."/>
            <person name="Jaffe D."/>
            <person name="MacCallum I."/>
            <person name="Young S."/>
            <person name="Walker B.J."/>
            <person name="Lander E."/>
            <person name="Lindblad-Toh K."/>
        </authorList>
    </citation>
    <scope>NUCLEOTIDE SEQUENCE [LARGE SCALE GENOMIC DNA]</scope>
    <source>
        <strain evidence="4">Wild caught</strain>
    </source>
</reference>
<dbReference type="InParanoid" id="H3AQ96"/>
<dbReference type="InterPro" id="IPR033989">
    <property type="entry name" value="CD209-like_CTLD"/>
</dbReference>
<feature type="domain" description="C-type lectin" evidence="2">
    <location>
        <begin position="11"/>
        <end position="122"/>
    </location>
</feature>
<dbReference type="InterPro" id="IPR016186">
    <property type="entry name" value="C-type_lectin-like/link_sf"/>
</dbReference>
<organism evidence="3 4">
    <name type="scientific">Latimeria chalumnae</name>
    <name type="common">Coelacanth</name>
    <dbReference type="NCBI Taxonomy" id="7897"/>
    <lineage>
        <taxon>Eukaryota</taxon>
        <taxon>Metazoa</taxon>
        <taxon>Chordata</taxon>
        <taxon>Craniata</taxon>
        <taxon>Vertebrata</taxon>
        <taxon>Euteleostomi</taxon>
        <taxon>Coelacanthiformes</taxon>
        <taxon>Coelacanthidae</taxon>
        <taxon>Latimeria</taxon>
    </lineage>
</organism>
<dbReference type="EMBL" id="AFYH01050620">
    <property type="status" value="NOT_ANNOTATED_CDS"/>
    <property type="molecule type" value="Genomic_DNA"/>
</dbReference>
<dbReference type="InterPro" id="IPR016187">
    <property type="entry name" value="CTDL_fold"/>
</dbReference>
<dbReference type="Proteomes" id="UP000008672">
    <property type="component" value="Unassembled WGS sequence"/>
</dbReference>
<dbReference type="EMBL" id="AFYH01050621">
    <property type="status" value="NOT_ANNOTATED_CDS"/>
    <property type="molecule type" value="Genomic_DNA"/>
</dbReference>
<dbReference type="SUPFAM" id="SSF56436">
    <property type="entry name" value="C-type lectin-like"/>
    <property type="match status" value="1"/>
</dbReference>
<dbReference type="Ensembl" id="ENSLACT00000011907.1">
    <property type="protein sequence ID" value="ENSLACP00000011817.1"/>
    <property type="gene ID" value="ENSLACG00000010402.1"/>
</dbReference>
<name>H3AQ96_LATCH</name>
<keyword evidence="4" id="KW-1185">Reference proteome</keyword>
<proteinExistence type="predicted"/>
<dbReference type="InterPro" id="IPR001304">
    <property type="entry name" value="C-type_lectin-like"/>
</dbReference>
<dbReference type="Gene3D" id="3.10.100.10">
    <property type="entry name" value="Mannose-Binding Protein A, subunit A"/>
    <property type="match status" value="1"/>
</dbReference>
<dbReference type="CDD" id="cd03590">
    <property type="entry name" value="CLECT_DC-SIGN_like"/>
    <property type="match status" value="1"/>
</dbReference>
<protein>
    <recommendedName>
        <fullName evidence="2">C-type lectin domain-containing protein</fullName>
    </recommendedName>
</protein>
<evidence type="ECO:0000313" key="4">
    <source>
        <dbReference type="Proteomes" id="UP000008672"/>
    </source>
</evidence>
<dbReference type="GO" id="GO:0030246">
    <property type="term" value="F:carbohydrate binding"/>
    <property type="evidence" value="ECO:0007669"/>
    <property type="project" value="UniProtKB-KW"/>
</dbReference>
<dbReference type="OMA" id="WVICEAD"/>
<reference evidence="3" key="3">
    <citation type="submission" date="2025-09" db="UniProtKB">
        <authorList>
            <consortium name="Ensembl"/>
        </authorList>
    </citation>
    <scope>IDENTIFICATION</scope>
</reference>
<dbReference type="AlphaFoldDB" id="H3AQ96"/>
<dbReference type="Pfam" id="PF00059">
    <property type="entry name" value="Lectin_C"/>
    <property type="match status" value="1"/>
</dbReference>
<evidence type="ECO:0000259" key="2">
    <source>
        <dbReference type="PROSITE" id="PS50041"/>
    </source>
</evidence>
<sequence>WECCPTDWLLFNRQCYYFSNDTSDWFSSQENCTSMGSHLVVINNIEEQDLLVQHINETKQPWWIGLSDHIQEGQWRWVDGTPYDAMVIKRSWENGQPDNYSKEDCVAMGRWKDKSKLNDYPW</sequence>
<dbReference type="GeneTree" id="ENSGT01030000234575"/>
<dbReference type="eggNOG" id="KOG4297">
    <property type="taxonomic scope" value="Eukaryota"/>
</dbReference>
<dbReference type="SMART" id="SM00034">
    <property type="entry name" value="CLECT"/>
    <property type="match status" value="1"/>
</dbReference>
<dbReference type="InterPro" id="IPR050111">
    <property type="entry name" value="C-type_lectin/snaclec_domain"/>
</dbReference>
<dbReference type="PROSITE" id="PS50041">
    <property type="entry name" value="C_TYPE_LECTIN_2"/>
    <property type="match status" value="1"/>
</dbReference>
<evidence type="ECO:0000313" key="3">
    <source>
        <dbReference type="Ensembl" id="ENSLACP00000011817.1"/>
    </source>
</evidence>
<keyword evidence="1" id="KW-0430">Lectin</keyword>